<dbReference type="GO" id="GO:0003714">
    <property type="term" value="F:transcription corepressor activity"/>
    <property type="evidence" value="ECO:0007669"/>
    <property type="project" value="InterPro"/>
</dbReference>
<feature type="region of interest" description="Disordered" evidence="1">
    <location>
        <begin position="102"/>
        <end position="356"/>
    </location>
</feature>
<keyword evidence="3" id="KW-1185">Reference proteome</keyword>
<feature type="region of interest" description="Disordered" evidence="1">
    <location>
        <begin position="1"/>
        <end position="22"/>
    </location>
</feature>
<accession>A0A9P8AQM8</accession>
<feature type="region of interest" description="Disordered" evidence="1">
    <location>
        <begin position="595"/>
        <end position="724"/>
    </location>
</feature>
<organism evidence="2 3">
    <name type="scientific">Guyanagaster necrorhizus</name>
    <dbReference type="NCBI Taxonomy" id="856835"/>
    <lineage>
        <taxon>Eukaryota</taxon>
        <taxon>Fungi</taxon>
        <taxon>Dikarya</taxon>
        <taxon>Basidiomycota</taxon>
        <taxon>Agaricomycotina</taxon>
        <taxon>Agaricomycetes</taxon>
        <taxon>Agaricomycetidae</taxon>
        <taxon>Agaricales</taxon>
        <taxon>Marasmiineae</taxon>
        <taxon>Physalacriaceae</taxon>
        <taxon>Guyanagaster</taxon>
    </lineage>
</organism>
<dbReference type="PANTHER" id="PTHR44376">
    <property type="entry name" value="TRANSCRIPTIONAL REGULATOR OF FILAMENTOUS GROWTH FLO8"/>
    <property type="match status" value="1"/>
</dbReference>
<evidence type="ECO:0000313" key="2">
    <source>
        <dbReference type="EMBL" id="KAG7444021.1"/>
    </source>
</evidence>
<dbReference type="Proteomes" id="UP000812287">
    <property type="component" value="Unassembled WGS sequence"/>
</dbReference>
<evidence type="ECO:0000256" key="1">
    <source>
        <dbReference type="SAM" id="MobiDB-lite"/>
    </source>
</evidence>
<feature type="compositionally biased region" description="Pro residues" evidence="1">
    <location>
        <begin position="116"/>
        <end position="133"/>
    </location>
</feature>
<reference evidence="2" key="1">
    <citation type="submission" date="2020-11" db="EMBL/GenBank/DDBJ databases">
        <title>Adaptations for nitrogen fixation in a non-lichenized fungal sporocarp promotes dispersal by wood-feeding termites.</title>
        <authorList>
            <consortium name="DOE Joint Genome Institute"/>
            <person name="Koch R.A."/>
            <person name="Yoon G."/>
            <person name="Arayal U."/>
            <person name="Lail K."/>
            <person name="Amirebrahimi M."/>
            <person name="Labutti K."/>
            <person name="Lipzen A."/>
            <person name="Riley R."/>
            <person name="Barry K."/>
            <person name="Henrissat B."/>
            <person name="Grigoriev I.V."/>
            <person name="Herr J.R."/>
            <person name="Aime M.C."/>
        </authorList>
    </citation>
    <scope>NUCLEOTIDE SEQUENCE</scope>
    <source>
        <strain evidence="2">MCA 3950</strain>
    </source>
</reference>
<feature type="compositionally biased region" description="Low complexity" evidence="1">
    <location>
        <begin position="321"/>
        <end position="335"/>
    </location>
</feature>
<feature type="region of interest" description="Disordered" evidence="1">
    <location>
        <begin position="391"/>
        <end position="511"/>
    </location>
</feature>
<dbReference type="InterPro" id="IPR044716">
    <property type="entry name" value="LEUNIG-like"/>
</dbReference>
<proteinExistence type="predicted"/>
<feature type="compositionally biased region" description="Polar residues" evidence="1">
    <location>
        <begin position="624"/>
        <end position="635"/>
    </location>
</feature>
<feature type="compositionally biased region" description="Low complexity" evidence="1">
    <location>
        <begin position="245"/>
        <end position="256"/>
    </location>
</feature>
<evidence type="ECO:0008006" key="4">
    <source>
        <dbReference type="Google" id="ProtNLM"/>
    </source>
</evidence>
<protein>
    <recommendedName>
        <fullName evidence="4">LisH domain-containing protein</fullName>
    </recommendedName>
</protein>
<dbReference type="OrthoDB" id="5600002at2759"/>
<gene>
    <name evidence="2" type="ORF">BT62DRAFT_934612</name>
</gene>
<dbReference type="PANTHER" id="PTHR44376:SF5">
    <property type="entry name" value="TRANSCRIPTIONAL COREPRESSOR LEUNIG ISOFORM X1"/>
    <property type="match status" value="1"/>
</dbReference>
<name>A0A9P8AQM8_9AGAR</name>
<feature type="compositionally biased region" description="Basic and acidic residues" evidence="1">
    <location>
        <begin position="448"/>
        <end position="459"/>
    </location>
</feature>
<dbReference type="PROSITE" id="PS50896">
    <property type="entry name" value="LISH"/>
    <property type="match status" value="1"/>
</dbReference>
<comment type="caution">
    <text evidence="2">The sequence shown here is derived from an EMBL/GenBank/DDBJ whole genome shotgun (WGS) entry which is preliminary data.</text>
</comment>
<feature type="compositionally biased region" description="Low complexity" evidence="1">
    <location>
        <begin position="105"/>
        <end position="115"/>
    </location>
</feature>
<evidence type="ECO:0000313" key="3">
    <source>
        <dbReference type="Proteomes" id="UP000812287"/>
    </source>
</evidence>
<dbReference type="GeneID" id="66109057"/>
<dbReference type="AlphaFoldDB" id="A0A9P8AQM8"/>
<feature type="compositionally biased region" description="Polar residues" evidence="1">
    <location>
        <begin position="143"/>
        <end position="156"/>
    </location>
</feature>
<feature type="compositionally biased region" description="Pro residues" evidence="1">
    <location>
        <begin position="188"/>
        <end position="203"/>
    </location>
</feature>
<dbReference type="InterPro" id="IPR006594">
    <property type="entry name" value="LisH"/>
</dbReference>
<feature type="compositionally biased region" description="Pro residues" evidence="1">
    <location>
        <begin position="1"/>
        <end position="17"/>
    </location>
</feature>
<dbReference type="EMBL" id="MU250542">
    <property type="protein sequence ID" value="KAG7444021.1"/>
    <property type="molecule type" value="Genomic_DNA"/>
</dbReference>
<dbReference type="RefSeq" id="XP_043037521.1">
    <property type="nucleotide sequence ID" value="XM_043186760.1"/>
</dbReference>
<sequence length="779" mass="82947">MSSVPPPGSAQSVPPPLDSSSSPLSWEGDKMFNIYIYDYCYKRGFRKTARELLAEAEIPPESQPPINARQGLLFEWWSVFWVLFTAKANGHGTEDAMIYTQHQSQQAANRQAMPRQPQPPQPPPSMNPQPPMQQQPMVRGMNGMQQTRQFMPNGSMPNGVGSAPMPQGHMQTGPGPFPMPGAPMNGLPGPPGQQPPPGVPAAQPPNYQQMLPGHQRPGGPQQRPTNGMAPFQSPTMTHSHSPHAGPQGQPLQQPPQGQQPPPHTQPPIGQMGPSPHMPPNRGMLPPNGPPMNPGQQQGPIASSSYPPLARPPSRTGTPGQGSMMTHPSPSMMSRPPMGPMGSGTDQRHVQDQSVLSEILRIPPAVAGQLKQELGLDGKELTALTFDEKRRFVEAHRQRSAARNPKANPTPGPSNAMMQPPPSQRNVAPQPSGGRPGKRNSTSPGEEPEQPRTESSPPDRKRPRRSPVGQQLPVTYPPHGHPQPQPQPSPLGVGPGGLPPPQQGQPPQMMNNMMRPMGAQQMNGSFQPGMPQMAPNSMGMPMGQMGGGPMGGTMSPAMGALPGQGMMNTHMQPMPNMPNRDGQNHYRQQLHAMHNRNMPGNAASPASDPNFAQGQQGPPPPVPATQFNPTPGPNNRMQQKQMSMMPPPSPGINKDQGGQKDSGKPDGSPHAPPGPSRTPNSAATAPPTPVPNPAQTVPSPSQILGNPPPSSGGGGASAPASAGQDMSAALFTPDFIQSVANSLDEFDPTFLRPDGDINFERDFGQWFNHPDDVSGTLDLK</sequence>
<feature type="compositionally biased region" description="Pro residues" evidence="1">
    <location>
        <begin position="474"/>
        <end position="488"/>
    </location>
</feature>